<evidence type="ECO:0000313" key="2">
    <source>
        <dbReference type="Proteomes" id="UP001139559"/>
    </source>
</evidence>
<proteinExistence type="predicted"/>
<keyword evidence="2" id="KW-1185">Reference proteome</keyword>
<organism evidence="1 2">
    <name type="scientific">Vibrio amylolyticus</name>
    <dbReference type="NCBI Taxonomy" id="2847292"/>
    <lineage>
        <taxon>Bacteria</taxon>
        <taxon>Pseudomonadati</taxon>
        <taxon>Pseudomonadota</taxon>
        <taxon>Gammaproteobacteria</taxon>
        <taxon>Vibrionales</taxon>
        <taxon>Vibrionaceae</taxon>
        <taxon>Vibrio</taxon>
    </lineage>
</organism>
<comment type="caution">
    <text evidence="1">The sequence shown here is derived from an EMBL/GenBank/DDBJ whole genome shotgun (WGS) entry which is preliminary data.</text>
</comment>
<dbReference type="EMBL" id="JAJHVV010000001">
    <property type="protein sequence ID" value="MCK6261650.1"/>
    <property type="molecule type" value="Genomic_DNA"/>
</dbReference>
<name>A0A9X2BGA4_9VIBR</name>
<reference evidence="1" key="1">
    <citation type="submission" date="2021-11" db="EMBL/GenBank/DDBJ databases">
        <title>Vibrio ZSDE26 sp. nov. and Vibrio ZSDZ34 sp. nov., isolated from coastal seawater in Qingdao.</title>
        <authorList>
            <person name="Zhang P."/>
        </authorList>
    </citation>
    <scope>NUCLEOTIDE SEQUENCE</scope>
    <source>
        <strain evidence="1">ZSDE26</strain>
    </source>
</reference>
<dbReference type="RefSeq" id="WP_248006780.1">
    <property type="nucleotide sequence ID" value="NZ_JAJHVV010000001.1"/>
</dbReference>
<dbReference type="Proteomes" id="UP001139559">
    <property type="component" value="Unassembled WGS sequence"/>
</dbReference>
<evidence type="ECO:0000313" key="1">
    <source>
        <dbReference type="EMBL" id="MCK6261650.1"/>
    </source>
</evidence>
<gene>
    <name evidence="1" type="ORF">KP803_00010</name>
</gene>
<accession>A0A9X2BGA4</accession>
<protein>
    <submittedName>
        <fullName evidence="1">Uncharacterized protein</fullName>
    </submittedName>
</protein>
<sequence length="183" mass="20439">MVNPPNKLFNLTKKQRVISLRSILAHCILQVNKGVKWQLKVNMDYNEYYNIVFAPIEKEYGKFDEETMTSIVGFSMGGPVSMSSINSKRLYASCELSVYPEQKKSTDGYNFEFLSTGHFNAETCQSIFTALGNLSFNAKLGNGHTVDVSGVVDDESVSLVKLSLFSCSEYLNEKIAIYEVSPA</sequence>
<dbReference type="AlphaFoldDB" id="A0A9X2BGA4"/>